<feature type="compositionally biased region" description="Basic residues" evidence="1">
    <location>
        <begin position="71"/>
        <end position="93"/>
    </location>
</feature>
<protein>
    <recommendedName>
        <fullName evidence="5">Accessory gland protein</fullName>
    </recommendedName>
</protein>
<evidence type="ECO:0000313" key="4">
    <source>
        <dbReference type="Proteomes" id="UP001378592"/>
    </source>
</evidence>
<name>A0AAN9VUH5_9ORTH</name>
<evidence type="ECO:0008006" key="5">
    <source>
        <dbReference type="Google" id="ProtNLM"/>
    </source>
</evidence>
<evidence type="ECO:0000256" key="1">
    <source>
        <dbReference type="SAM" id="MobiDB-lite"/>
    </source>
</evidence>
<evidence type="ECO:0000256" key="2">
    <source>
        <dbReference type="SAM" id="SignalP"/>
    </source>
</evidence>
<dbReference type="Proteomes" id="UP001378592">
    <property type="component" value="Unassembled WGS sequence"/>
</dbReference>
<accession>A0AAN9VUH5</accession>
<keyword evidence="2" id="KW-0732">Signal</keyword>
<dbReference type="AlphaFoldDB" id="A0AAN9VUH5"/>
<organism evidence="3 4">
    <name type="scientific">Gryllus longicercus</name>
    <dbReference type="NCBI Taxonomy" id="2509291"/>
    <lineage>
        <taxon>Eukaryota</taxon>
        <taxon>Metazoa</taxon>
        <taxon>Ecdysozoa</taxon>
        <taxon>Arthropoda</taxon>
        <taxon>Hexapoda</taxon>
        <taxon>Insecta</taxon>
        <taxon>Pterygota</taxon>
        <taxon>Neoptera</taxon>
        <taxon>Polyneoptera</taxon>
        <taxon>Orthoptera</taxon>
        <taxon>Ensifera</taxon>
        <taxon>Gryllidea</taxon>
        <taxon>Grylloidea</taxon>
        <taxon>Gryllidae</taxon>
        <taxon>Gryllinae</taxon>
        <taxon>Gryllus</taxon>
    </lineage>
</organism>
<proteinExistence type="predicted"/>
<feature type="region of interest" description="Disordered" evidence="1">
    <location>
        <begin position="28"/>
        <end position="114"/>
    </location>
</feature>
<feature type="compositionally biased region" description="Basic and acidic residues" evidence="1">
    <location>
        <begin position="94"/>
        <end position="105"/>
    </location>
</feature>
<keyword evidence="4" id="KW-1185">Reference proteome</keyword>
<feature type="chain" id="PRO_5042848865" description="Accessory gland protein" evidence="2">
    <location>
        <begin position="25"/>
        <end position="126"/>
    </location>
</feature>
<evidence type="ECO:0000313" key="3">
    <source>
        <dbReference type="EMBL" id="KAK7871660.1"/>
    </source>
</evidence>
<comment type="caution">
    <text evidence="3">The sequence shown here is derived from an EMBL/GenBank/DDBJ whole genome shotgun (WGS) entry which is preliminary data.</text>
</comment>
<gene>
    <name evidence="3" type="ORF">R5R35_009029</name>
</gene>
<feature type="signal peptide" evidence="2">
    <location>
        <begin position="1"/>
        <end position="24"/>
    </location>
</feature>
<dbReference type="EMBL" id="JAZDUA010000035">
    <property type="protein sequence ID" value="KAK7871660.1"/>
    <property type="molecule type" value="Genomic_DNA"/>
</dbReference>
<reference evidence="3 4" key="1">
    <citation type="submission" date="2024-03" db="EMBL/GenBank/DDBJ databases">
        <title>The genome assembly and annotation of the cricket Gryllus longicercus Weissman &amp; Gray.</title>
        <authorList>
            <person name="Szrajer S."/>
            <person name="Gray D."/>
            <person name="Ylla G."/>
        </authorList>
    </citation>
    <scope>NUCLEOTIDE SEQUENCE [LARGE SCALE GENOMIC DNA]</scope>
    <source>
        <strain evidence="3">DAG 2021-001</strain>
        <tissue evidence="3">Whole body minus gut</tissue>
    </source>
</reference>
<sequence>MAWTTKAVGITVALVVLLYVACEARPEYEARESGVAGRQKREDVTTEMPMSTSSPEEATDEECNGSGKGQGGKHGKGKGKCKGKGKAKGKNKKKEGGERRKRDLEDASIFEDDQELMDALFGGNFN</sequence>